<proteinExistence type="predicted"/>
<evidence type="ECO:0008006" key="3">
    <source>
        <dbReference type="Google" id="ProtNLM"/>
    </source>
</evidence>
<dbReference type="InterPro" id="IPR007729">
    <property type="entry name" value="DGOK"/>
</dbReference>
<gene>
    <name evidence="1" type="ORF">AX660_11885</name>
</gene>
<dbReference type="GO" id="GO:0008671">
    <property type="term" value="F:2-dehydro-3-deoxygalactonokinase activity"/>
    <property type="evidence" value="ECO:0007669"/>
    <property type="project" value="InterPro"/>
</dbReference>
<keyword evidence="2" id="KW-1185">Reference proteome</keyword>
<evidence type="ECO:0000313" key="2">
    <source>
        <dbReference type="Proteomes" id="UP000070299"/>
    </source>
</evidence>
<name>A0A136A0X6_9ALTE</name>
<protein>
    <recommendedName>
        <fullName evidence="3">2-keto-3-deoxy-galactonokinase</fullName>
    </recommendedName>
</protein>
<organism evidence="1 2">
    <name type="scientific">Paraglaciecola hydrolytica</name>
    <dbReference type="NCBI Taxonomy" id="1799789"/>
    <lineage>
        <taxon>Bacteria</taxon>
        <taxon>Pseudomonadati</taxon>
        <taxon>Pseudomonadota</taxon>
        <taxon>Gammaproteobacteria</taxon>
        <taxon>Alteromonadales</taxon>
        <taxon>Alteromonadaceae</taxon>
        <taxon>Paraglaciecola</taxon>
    </lineage>
</organism>
<dbReference type="STRING" id="1799789.AX660_11885"/>
<reference evidence="2" key="1">
    <citation type="submission" date="2016-02" db="EMBL/GenBank/DDBJ databases">
        <authorList>
            <person name="Schultz-Johansen M."/>
            <person name="Glaring M.A."/>
            <person name="Bech P.K."/>
            <person name="Stougaard P."/>
        </authorList>
    </citation>
    <scope>NUCLEOTIDE SEQUENCE [LARGE SCALE GENOMIC DNA]</scope>
    <source>
        <strain evidence="2">S66</strain>
    </source>
</reference>
<comment type="caution">
    <text evidence="1">The sequence shown here is derived from an EMBL/GenBank/DDBJ whole genome shotgun (WGS) entry which is preliminary data.</text>
</comment>
<dbReference type="AlphaFoldDB" id="A0A136A0X6"/>
<dbReference type="Pfam" id="PF05035">
    <property type="entry name" value="DGOK"/>
    <property type="match status" value="1"/>
</dbReference>
<dbReference type="EMBL" id="LSNE01000005">
    <property type="protein sequence ID" value="KXI28885.1"/>
    <property type="molecule type" value="Genomic_DNA"/>
</dbReference>
<dbReference type="RefSeq" id="WP_068375731.1">
    <property type="nucleotide sequence ID" value="NZ_LSNE01000005.1"/>
</dbReference>
<evidence type="ECO:0000313" key="1">
    <source>
        <dbReference type="EMBL" id="KXI28885.1"/>
    </source>
</evidence>
<dbReference type="GO" id="GO:0034194">
    <property type="term" value="P:D-galactonate catabolic process"/>
    <property type="evidence" value="ECO:0007669"/>
    <property type="project" value="InterPro"/>
</dbReference>
<dbReference type="CDD" id="cd24012">
    <property type="entry name" value="ASKHA_NBD_KDGal-kinase"/>
    <property type="match status" value="1"/>
</dbReference>
<dbReference type="OrthoDB" id="256574at2"/>
<sequence>MTNAAKPSLICVDWGGSNFRAFLLDDAGKPIDVIRSNQGMLSLSKEQFEPALLTQLQPWLTEHSLPIVMAGMVGSAQGWQDAGYVPCPANLSNLTADMTFVANARGLKIAIVPGVKGLSHIGQIEVMRGEEVQIIGAISLLQQQAQACVAADKTSLLMCLPGTHSKWANVNIEREPSIVSFSTYMTGELFNVLEEFSLLGKPYREHKQAVDSHLSAFDLGVKSAFTHASLSHTLFSARTNMLSGKISAIEVRSYLSGLLIGAEIADMQRHTPNLSDVCLVGSQSLCELYQRACHSLAIKVSIIDSDSASCSGMLSIVNQAGLCVN</sequence>
<accession>A0A136A0X6</accession>
<dbReference type="Gene3D" id="3.30.420.300">
    <property type="entry name" value="2-keto-3-deoxy-galactonokinase, substrate binding domain"/>
    <property type="match status" value="1"/>
</dbReference>
<dbReference type="InterPro" id="IPR042258">
    <property type="entry name" value="DGOK_N"/>
</dbReference>
<dbReference type="Gene3D" id="3.30.420.310">
    <property type="entry name" value="2-keto-3-deoxy-galactonokinase, C-terminal domain"/>
    <property type="match status" value="1"/>
</dbReference>
<dbReference type="Proteomes" id="UP000070299">
    <property type="component" value="Unassembled WGS sequence"/>
</dbReference>
<dbReference type="InterPro" id="IPR042257">
    <property type="entry name" value="DGOK_C"/>
</dbReference>